<dbReference type="PROSITE" id="PS50879">
    <property type="entry name" value="RNASE_H_1"/>
    <property type="match status" value="1"/>
</dbReference>
<dbReference type="EC" id="3.1.26.4" evidence="3"/>
<evidence type="ECO:0000256" key="2">
    <source>
        <dbReference type="ARBA" id="ARBA00005300"/>
    </source>
</evidence>
<keyword evidence="11" id="KW-1185">Reference proteome</keyword>
<proteinExistence type="inferred from homology"/>
<organism evidence="10 11">
    <name type="scientific">Chionoecetes opilio</name>
    <name type="common">Atlantic snow crab</name>
    <name type="synonym">Cancer opilio</name>
    <dbReference type="NCBI Taxonomy" id="41210"/>
    <lineage>
        <taxon>Eukaryota</taxon>
        <taxon>Metazoa</taxon>
        <taxon>Ecdysozoa</taxon>
        <taxon>Arthropoda</taxon>
        <taxon>Crustacea</taxon>
        <taxon>Multicrustacea</taxon>
        <taxon>Malacostraca</taxon>
        <taxon>Eumalacostraca</taxon>
        <taxon>Eucarida</taxon>
        <taxon>Decapoda</taxon>
        <taxon>Pleocyemata</taxon>
        <taxon>Brachyura</taxon>
        <taxon>Eubrachyura</taxon>
        <taxon>Majoidea</taxon>
        <taxon>Majidae</taxon>
        <taxon>Chionoecetes</taxon>
    </lineage>
</organism>
<dbReference type="EMBL" id="JACEEZ010026012">
    <property type="protein sequence ID" value="KAG0695455.1"/>
    <property type="molecule type" value="Genomic_DNA"/>
</dbReference>
<evidence type="ECO:0000256" key="8">
    <source>
        <dbReference type="SAM" id="MobiDB-lite"/>
    </source>
</evidence>
<dbReference type="AlphaFoldDB" id="A0A8J8WD55"/>
<evidence type="ECO:0000256" key="5">
    <source>
        <dbReference type="ARBA" id="ARBA00022723"/>
    </source>
</evidence>
<dbReference type="InterPro" id="IPR036397">
    <property type="entry name" value="RNaseH_sf"/>
</dbReference>
<dbReference type="InterPro" id="IPR012337">
    <property type="entry name" value="RNaseH-like_sf"/>
</dbReference>
<comment type="similarity">
    <text evidence="2">Belongs to the RNase H family.</text>
</comment>
<dbReference type="OrthoDB" id="7765170at2759"/>
<sequence length="224" mass="24103">MAKNIEALNAQQVFLNFQQDPPHPTYSTPAPWEAPILHFSARKLAKSKADLSPAELASEARASVRSAQTHAADVFFTDVDTTKGTAAAAVHHYEFAALYRLPDNSSTLQTELLAILRAPQLAVPRDINVTIHTDSLGASQALQTVSPKDNVNLITSVLATAKNTHDNGRHVHLNWVPSHTGIPGNEAADLAAKEALSLPRLPRPFRPASPRSRLPSGGLATNRP</sequence>
<protein>
    <recommendedName>
        <fullName evidence="3">ribonuclease H</fullName>
        <ecNumber evidence="3">3.1.26.4</ecNumber>
    </recommendedName>
</protein>
<keyword evidence="7" id="KW-0378">Hydrolase</keyword>
<keyword evidence="6" id="KW-0255">Endonuclease</keyword>
<evidence type="ECO:0000256" key="4">
    <source>
        <dbReference type="ARBA" id="ARBA00022722"/>
    </source>
</evidence>
<accession>A0A8J8WD55</accession>
<evidence type="ECO:0000313" key="11">
    <source>
        <dbReference type="Proteomes" id="UP000770661"/>
    </source>
</evidence>
<comment type="caution">
    <text evidence="10">The sequence shown here is derived from an EMBL/GenBank/DDBJ whole genome shotgun (WGS) entry which is preliminary data.</text>
</comment>
<feature type="domain" description="RNase H type-1" evidence="9">
    <location>
        <begin position="69"/>
        <end position="197"/>
    </location>
</feature>
<dbReference type="InterPro" id="IPR002156">
    <property type="entry name" value="RNaseH_domain"/>
</dbReference>
<evidence type="ECO:0000256" key="3">
    <source>
        <dbReference type="ARBA" id="ARBA00012180"/>
    </source>
</evidence>
<feature type="region of interest" description="Disordered" evidence="8">
    <location>
        <begin position="198"/>
        <end position="224"/>
    </location>
</feature>
<dbReference type="Proteomes" id="UP000770661">
    <property type="component" value="Unassembled WGS sequence"/>
</dbReference>
<dbReference type="PANTHER" id="PTHR10642:SF26">
    <property type="entry name" value="RIBONUCLEASE H1"/>
    <property type="match status" value="1"/>
</dbReference>
<dbReference type="PANTHER" id="PTHR10642">
    <property type="entry name" value="RIBONUCLEASE H1"/>
    <property type="match status" value="1"/>
</dbReference>
<evidence type="ECO:0000313" key="10">
    <source>
        <dbReference type="EMBL" id="KAG0695455.1"/>
    </source>
</evidence>
<dbReference type="CDD" id="cd09276">
    <property type="entry name" value="Rnase_HI_RT_non_LTR"/>
    <property type="match status" value="1"/>
</dbReference>
<dbReference type="GO" id="GO:0046872">
    <property type="term" value="F:metal ion binding"/>
    <property type="evidence" value="ECO:0007669"/>
    <property type="project" value="UniProtKB-KW"/>
</dbReference>
<dbReference type="Gene3D" id="3.30.420.10">
    <property type="entry name" value="Ribonuclease H-like superfamily/Ribonuclease H"/>
    <property type="match status" value="1"/>
</dbReference>
<evidence type="ECO:0000256" key="7">
    <source>
        <dbReference type="ARBA" id="ARBA00022801"/>
    </source>
</evidence>
<dbReference type="GO" id="GO:0043137">
    <property type="term" value="P:DNA replication, removal of RNA primer"/>
    <property type="evidence" value="ECO:0007669"/>
    <property type="project" value="TreeGrafter"/>
</dbReference>
<evidence type="ECO:0000259" key="9">
    <source>
        <dbReference type="PROSITE" id="PS50879"/>
    </source>
</evidence>
<reference evidence="10" key="1">
    <citation type="submission" date="2020-07" db="EMBL/GenBank/DDBJ databases">
        <title>The High-quality genome of the commercially important snow crab, Chionoecetes opilio.</title>
        <authorList>
            <person name="Jeong J.-H."/>
            <person name="Ryu S."/>
        </authorList>
    </citation>
    <scope>NUCLEOTIDE SEQUENCE</scope>
    <source>
        <strain evidence="10">MADBK_172401_WGS</strain>
        <tissue evidence="10">Digestive gland</tissue>
    </source>
</reference>
<dbReference type="GO" id="GO:0003676">
    <property type="term" value="F:nucleic acid binding"/>
    <property type="evidence" value="ECO:0007669"/>
    <property type="project" value="InterPro"/>
</dbReference>
<dbReference type="GO" id="GO:0004523">
    <property type="term" value="F:RNA-DNA hybrid ribonuclease activity"/>
    <property type="evidence" value="ECO:0007669"/>
    <property type="project" value="UniProtKB-EC"/>
</dbReference>
<keyword evidence="4" id="KW-0540">Nuclease</keyword>
<evidence type="ECO:0000256" key="1">
    <source>
        <dbReference type="ARBA" id="ARBA00000077"/>
    </source>
</evidence>
<evidence type="ECO:0000256" key="6">
    <source>
        <dbReference type="ARBA" id="ARBA00022759"/>
    </source>
</evidence>
<name>A0A8J8WD55_CHIOP</name>
<dbReference type="Pfam" id="PF00075">
    <property type="entry name" value="RNase_H"/>
    <property type="match status" value="1"/>
</dbReference>
<dbReference type="InterPro" id="IPR050092">
    <property type="entry name" value="RNase_H"/>
</dbReference>
<keyword evidence="5" id="KW-0479">Metal-binding</keyword>
<gene>
    <name evidence="10" type="ORF">GWK47_026899</name>
</gene>
<dbReference type="SUPFAM" id="SSF53098">
    <property type="entry name" value="Ribonuclease H-like"/>
    <property type="match status" value="1"/>
</dbReference>
<comment type="catalytic activity">
    <reaction evidence="1">
        <text>Endonucleolytic cleavage to 5'-phosphomonoester.</text>
        <dbReference type="EC" id="3.1.26.4"/>
    </reaction>
</comment>